<reference evidence="2" key="1">
    <citation type="journal article" date="2021" name="bioRxiv">
        <title>Whole Genome Assembly and Annotation of Northern Wild Rice, Zizania palustris L., Supports a Whole Genome Duplication in the Zizania Genus.</title>
        <authorList>
            <person name="Haas M."/>
            <person name="Kono T."/>
            <person name="Macchietto M."/>
            <person name="Millas R."/>
            <person name="McGilp L."/>
            <person name="Shao M."/>
            <person name="Duquette J."/>
            <person name="Hirsch C.N."/>
            <person name="Kimball J."/>
        </authorList>
    </citation>
    <scope>NUCLEOTIDE SEQUENCE</scope>
    <source>
        <tissue evidence="2">Fresh leaf tissue</tissue>
    </source>
</reference>
<accession>A0A8J5SEX4</accession>
<evidence type="ECO:0000313" key="2">
    <source>
        <dbReference type="EMBL" id="KAG8063323.1"/>
    </source>
</evidence>
<dbReference type="AlphaFoldDB" id="A0A8J5SEX4"/>
<proteinExistence type="predicted"/>
<keyword evidence="3" id="KW-1185">Reference proteome</keyword>
<reference evidence="2" key="2">
    <citation type="submission" date="2021-02" db="EMBL/GenBank/DDBJ databases">
        <authorList>
            <person name="Kimball J.A."/>
            <person name="Haas M.W."/>
            <person name="Macchietto M."/>
            <person name="Kono T."/>
            <person name="Duquette J."/>
            <person name="Shao M."/>
        </authorList>
    </citation>
    <scope>NUCLEOTIDE SEQUENCE</scope>
    <source>
        <tissue evidence="2">Fresh leaf tissue</tissue>
    </source>
</reference>
<name>A0A8J5SEX4_ZIZPA</name>
<evidence type="ECO:0000313" key="3">
    <source>
        <dbReference type="Proteomes" id="UP000729402"/>
    </source>
</evidence>
<gene>
    <name evidence="2" type="ORF">GUJ93_ZPchr0003g18098</name>
</gene>
<feature type="compositionally biased region" description="Low complexity" evidence="1">
    <location>
        <begin position="25"/>
        <end position="51"/>
    </location>
</feature>
<comment type="caution">
    <text evidence="2">The sequence shown here is derived from an EMBL/GenBank/DDBJ whole genome shotgun (WGS) entry which is preliminary data.</text>
</comment>
<protein>
    <submittedName>
        <fullName evidence="2">Uncharacterized protein</fullName>
    </submittedName>
</protein>
<dbReference type="EMBL" id="JAAALK010000286">
    <property type="protein sequence ID" value="KAG8063323.1"/>
    <property type="molecule type" value="Genomic_DNA"/>
</dbReference>
<sequence>MGSHEAMREGVAAPSLHASPYLPMALPSSPVASVAPAAREAISAASPAAQEAARRRSAPPTPPLPRP</sequence>
<dbReference type="Proteomes" id="UP000729402">
    <property type="component" value="Unassembled WGS sequence"/>
</dbReference>
<organism evidence="2 3">
    <name type="scientific">Zizania palustris</name>
    <name type="common">Northern wild rice</name>
    <dbReference type="NCBI Taxonomy" id="103762"/>
    <lineage>
        <taxon>Eukaryota</taxon>
        <taxon>Viridiplantae</taxon>
        <taxon>Streptophyta</taxon>
        <taxon>Embryophyta</taxon>
        <taxon>Tracheophyta</taxon>
        <taxon>Spermatophyta</taxon>
        <taxon>Magnoliopsida</taxon>
        <taxon>Liliopsida</taxon>
        <taxon>Poales</taxon>
        <taxon>Poaceae</taxon>
        <taxon>BOP clade</taxon>
        <taxon>Oryzoideae</taxon>
        <taxon>Oryzeae</taxon>
        <taxon>Zizaniinae</taxon>
        <taxon>Zizania</taxon>
    </lineage>
</organism>
<feature type="region of interest" description="Disordered" evidence="1">
    <location>
        <begin position="19"/>
        <end position="67"/>
    </location>
</feature>
<evidence type="ECO:0000256" key="1">
    <source>
        <dbReference type="SAM" id="MobiDB-lite"/>
    </source>
</evidence>